<feature type="compositionally biased region" description="Low complexity" evidence="3">
    <location>
        <begin position="689"/>
        <end position="698"/>
    </location>
</feature>
<feature type="compositionally biased region" description="Basic and acidic residues" evidence="3">
    <location>
        <begin position="876"/>
        <end position="885"/>
    </location>
</feature>
<dbReference type="SUPFAM" id="SSF47370">
    <property type="entry name" value="Bromodomain"/>
    <property type="match status" value="1"/>
</dbReference>
<accession>A0AAN7BM32</accession>
<feature type="compositionally biased region" description="Polar residues" evidence="3">
    <location>
        <begin position="426"/>
        <end position="441"/>
    </location>
</feature>
<proteinExistence type="predicted"/>
<gene>
    <name evidence="5" type="ORF">QBC38DRAFT_482038</name>
</gene>
<feature type="compositionally biased region" description="Low complexity" evidence="3">
    <location>
        <begin position="213"/>
        <end position="251"/>
    </location>
</feature>
<dbReference type="GO" id="GO:0035267">
    <property type="term" value="C:NuA4 histone acetyltransferase complex"/>
    <property type="evidence" value="ECO:0007669"/>
    <property type="project" value="TreeGrafter"/>
</dbReference>
<sequence length="1133" mass="123554">MNTSTITASTSFTPLEIVLLFRGIGQHGLEIPAFSQIATALQSNNLLKNEPTYDVRRLTPESLKNLFLRLLWEELKAEHSCDGALSPTSKRRKLEALSFPTLDDARRHLDKVELAYAKSHEAYIRHTINEIRSLERKFDHAQAELDDIERPSGDEENEVKVEPAHRHLNGVHDTSTLTNGVGPSPKGSPKPSPRMAQLPAHPSPFSQPPQIQPPQHHYQQQQQLQQVHPAQQPTQQTQQTHIPVQAHQVQQVHQAQQQQQQVHQQQSQLQQPNQVLQPLQQPLPQQHQQRLNQQPQHPRPQLTQQSPPVVQHQNLRPLQPSLPHLAPRQDVRNGPGALPAQQLPGASAPRLPGLNHPQITRSPQLPQPDLSRVPVSRPQEQAKTSSGPPQVLQAPQGMPSFQPLSQSPIPMSEGLQRPDGVGARQATVSGQPGSQVLNQGQLKWEPPYQPSANGPRPPMNVLPQQHGPNVFSTPQHMLSAQRPPQIPPPIQAQPTRNLQQIQLPPHTASQFAPPLQAPPPVRPTVDTGGGQVPNRPQPAVSSPGPIRQQPSVSSPGPISNPQSPFNHGPLHSYPLSGPHPPPPPPLQTTQTNQPPLHQAPSRPPVSSPTVPPTTATARPAQGLVAPSHQRPIPPNLQNLPVYSQAPLASGIPSPMQVDGTKLYNSQYQPPPRAAAVERIHQRLPVDTTPGPAARFSRPPSAPQTPATGGIPKAFSIKVTKWKETSTPSTPRPGVELRLGWDDMPSPAIEPISPVLRPTPILSAPIEQSKRPLKTLGEPLETPASKRKAVRPSTQHSNLEDFSPSTVKSQTTDESASQPAPEQETPKIKDEEVTTPRQTPEVADTIESTAGRHRASRTTKRKREDLSPSPSHRAKLHITDSQREESSAPAAPNLVLWTRSFNKVSGSAMEQIVHHRSANMFAQPIREKDAPGYHKVILHPQDLKSIRAAINHGNRAAAQEAASLPAGDSGMSSWLPRTEELVPPKSIINSGQLDRELAHMFSNAIMYNPDPFHGPGPAFLRETNEDGEGQDGGAHQENVLGYKVDEFGVVKDARAMFVEVEKLLSELRSAEKMTAPPSHGFGGGGTGTAAASAAGTRQGSVAQEDQDEQDEQTATETENNDGRSKRRRVGRSAV</sequence>
<dbReference type="PROSITE" id="PS50014">
    <property type="entry name" value="BROMODOMAIN_2"/>
    <property type="match status" value="1"/>
</dbReference>
<reference evidence="5" key="1">
    <citation type="journal article" date="2023" name="Mol. Phylogenet. Evol.">
        <title>Genome-scale phylogeny and comparative genomics of the fungal order Sordariales.</title>
        <authorList>
            <person name="Hensen N."/>
            <person name="Bonometti L."/>
            <person name="Westerberg I."/>
            <person name="Brannstrom I.O."/>
            <person name="Guillou S."/>
            <person name="Cros-Aarteil S."/>
            <person name="Calhoun S."/>
            <person name="Haridas S."/>
            <person name="Kuo A."/>
            <person name="Mondo S."/>
            <person name="Pangilinan J."/>
            <person name="Riley R."/>
            <person name="LaButti K."/>
            <person name="Andreopoulos B."/>
            <person name="Lipzen A."/>
            <person name="Chen C."/>
            <person name="Yan M."/>
            <person name="Daum C."/>
            <person name="Ng V."/>
            <person name="Clum A."/>
            <person name="Steindorff A."/>
            <person name="Ohm R.A."/>
            <person name="Martin F."/>
            <person name="Silar P."/>
            <person name="Natvig D.O."/>
            <person name="Lalanne C."/>
            <person name="Gautier V."/>
            <person name="Ament-Velasquez S.L."/>
            <person name="Kruys A."/>
            <person name="Hutchinson M.I."/>
            <person name="Powell A.J."/>
            <person name="Barry K."/>
            <person name="Miller A.N."/>
            <person name="Grigoriev I.V."/>
            <person name="Debuchy R."/>
            <person name="Gladieux P."/>
            <person name="Hiltunen Thoren M."/>
            <person name="Johannesson H."/>
        </authorList>
    </citation>
    <scope>NUCLEOTIDE SEQUENCE</scope>
    <source>
        <strain evidence="5">CBS 990.96</strain>
    </source>
</reference>
<dbReference type="PANTHER" id="PTHR15398">
    <property type="entry name" value="BROMODOMAIN-CONTAINING PROTEIN 8"/>
    <property type="match status" value="1"/>
</dbReference>
<feature type="compositionally biased region" description="Polar residues" evidence="3">
    <location>
        <begin position="462"/>
        <end position="478"/>
    </location>
</feature>
<feature type="compositionally biased region" description="Low complexity" evidence="3">
    <location>
        <begin position="283"/>
        <end position="301"/>
    </location>
</feature>
<dbReference type="Pfam" id="PF00439">
    <property type="entry name" value="Bromodomain"/>
    <property type="match status" value="1"/>
</dbReference>
<feature type="compositionally biased region" description="Basic residues" evidence="3">
    <location>
        <begin position="850"/>
        <end position="860"/>
    </location>
</feature>
<feature type="compositionally biased region" description="Basic residues" evidence="3">
    <location>
        <begin position="1123"/>
        <end position="1133"/>
    </location>
</feature>
<feature type="compositionally biased region" description="Pro residues" evidence="3">
    <location>
        <begin position="601"/>
        <end position="611"/>
    </location>
</feature>
<dbReference type="InterPro" id="IPR001487">
    <property type="entry name" value="Bromodomain"/>
</dbReference>
<evidence type="ECO:0000313" key="5">
    <source>
        <dbReference type="EMBL" id="KAK4225789.1"/>
    </source>
</evidence>
<feature type="region of interest" description="Disordered" evidence="3">
    <location>
        <begin position="1073"/>
        <end position="1133"/>
    </location>
</feature>
<protein>
    <recommendedName>
        <fullName evidence="4">Bromo domain-containing protein</fullName>
    </recommendedName>
</protein>
<feature type="compositionally biased region" description="Polar residues" evidence="3">
    <location>
        <begin position="548"/>
        <end position="565"/>
    </location>
</feature>
<feature type="compositionally biased region" description="Pro residues" evidence="3">
    <location>
        <begin position="577"/>
        <end position="586"/>
    </location>
</feature>
<dbReference type="EMBL" id="MU865359">
    <property type="protein sequence ID" value="KAK4225789.1"/>
    <property type="molecule type" value="Genomic_DNA"/>
</dbReference>
<feature type="region of interest" description="Disordered" evidence="3">
    <location>
        <begin position="283"/>
        <end position="672"/>
    </location>
</feature>
<dbReference type="GO" id="GO:0006325">
    <property type="term" value="P:chromatin organization"/>
    <property type="evidence" value="ECO:0007669"/>
    <property type="project" value="UniProtKB-ARBA"/>
</dbReference>
<feature type="domain" description="Bromo" evidence="4">
    <location>
        <begin position="912"/>
        <end position="1007"/>
    </location>
</feature>
<organism evidence="5 6">
    <name type="scientific">Podospora fimiseda</name>
    <dbReference type="NCBI Taxonomy" id="252190"/>
    <lineage>
        <taxon>Eukaryota</taxon>
        <taxon>Fungi</taxon>
        <taxon>Dikarya</taxon>
        <taxon>Ascomycota</taxon>
        <taxon>Pezizomycotina</taxon>
        <taxon>Sordariomycetes</taxon>
        <taxon>Sordariomycetidae</taxon>
        <taxon>Sordariales</taxon>
        <taxon>Podosporaceae</taxon>
        <taxon>Podospora</taxon>
    </lineage>
</organism>
<feature type="region of interest" description="Disordered" evidence="3">
    <location>
        <begin position="1013"/>
        <end position="1036"/>
    </location>
</feature>
<feature type="compositionally biased region" description="Pro residues" evidence="3">
    <location>
        <begin position="201"/>
        <end position="212"/>
    </location>
</feature>
<evidence type="ECO:0000313" key="6">
    <source>
        <dbReference type="Proteomes" id="UP001301958"/>
    </source>
</evidence>
<feature type="compositionally biased region" description="Polar residues" evidence="3">
    <location>
        <begin position="495"/>
        <end position="510"/>
    </location>
</feature>
<feature type="compositionally biased region" description="Polar residues" evidence="3">
    <location>
        <begin position="378"/>
        <end position="388"/>
    </location>
</feature>
<feature type="compositionally biased region" description="Polar residues" evidence="3">
    <location>
        <begin position="802"/>
        <end position="819"/>
    </location>
</feature>
<feature type="compositionally biased region" description="Basic and acidic residues" evidence="3">
    <location>
        <begin position="144"/>
        <end position="165"/>
    </location>
</feature>
<feature type="compositionally biased region" description="Basic and acidic residues" evidence="3">
    <location>
        <begin position="823"/>
        <end position="833"/>
    </location>
</feature>
<evidence type="ECO:0000256" key="1">
    <source>
        <dbReference type="ARBA" id="ARBA00023117"/>
    </source>
</evidence>
<feature type="compositionally biased region" description="Low complexity" evidence="3">
    <location>
        <begin position="587"/>
        <end position="600"/>
    </location>
</feature>
<dbReference type="AlphaFoldDB" id="A0AAN7BM32"/>
<feature type="region of interest" description="Disordered" evidence="3">
    <location>
        <begin position="144"/>
        <end position="251"/>
    </location>
</feature>
<dbReference type="Gene3D" id="1.20.920.10">
    <property type="entry name" value="Bromodomain-like"/>
    <property type="match status" value="1"/>
</dbReference>
<feature type="compositionally biased region" description="Polar residues" evidence="3">
    <location>
        <begin position="302"/>
        <end position="316"/>
    </location>
</feature>
<feature type="region of interest" description="Disordered" evidence="3">
    <location>
        <begin position="685"/>
        <end position="888"/>
    </location>
</feature>
<feature type="compositionally biased region" description="Acidic residues" evidence="3">
    <location>
        <begin position="1103"/>
        <end position="1112"/>
    </location>
</feature>
<evidence type="ECO:0000256" key="3">
    <source>
        <dbReference type="SAM" id="MobiDB-lite"/>
    </source>
</evidence>
<dbReference type="InterPro" id="IPR036427">
    <property type="entry name" value="Bromodomain-like_sf"/>
</dbReference>
<evidence type="ECO:0000256" key="2">
    <source>
        <dbReference type="PROSITE-ProRule" id="PRU00035"/>
    </source>
</evidence>
<name>A0AAN7BM32_9PEZI</name>
<keyword evidence="6" id="KW-1185">Reference proteome</keyword>
<feature type="compositionally biased region" description="Polar residues" evidence="3">
    <location>
        <begin position="172"/>
        <end position="181"/>
    </location>
</feature>
<comment type="caution">
    <text evidence="5">The sequence shown here is derived from an EMBL/GenBank/DDBJ whole genome shotgun (WGS) entry which is preliminary data.</text>
</comment>
<evidence type="ECO:0000259" key="4">
    <source>
        <dbReference type="PROSITE" id="PS50014"/>
    </source>
</evidence>
<dbReference type="Proteomes" id="UP001301958">
    <property type="component" value="Unassembled WGS sequence"/>
</dbReference>
<dbReference type="PANTHER" id="PTHR15398:SF4">
    <property type="entry name" value="BROMODOMAIN-CONTAINING PROTEIN 8 ISOFORM X1"/>
    <property type="match status" value="1"/>
</dbReference>
<keyword evidence="1 2" id="KW-0103">Bromodomain</keyword>
<reference evidence="5" key="2">
    <citation type="submission" date="2023-05" db="EMBL/GenBank/DDBJ databases">
        <authorList>
            <consortium name="Lawrence Berkeley National Laboratory"/>
            <person name="Steindorff A."/>
            <person name="Hensen N."/>
            <person name="Bonometti L."/>
            <person name="Westerberg I."/>
            <person name="Brannstrom I.O."/>
            <person name="Guillou S."/>
            <person name="Cros-Aarteil S."/>
            <person name="Calhoun S."/>
            <person name="Haridas S."/>
            <person name="Kuo A."/>
            <person name="Mondo S."/>
            <person name="Pangilinan J."/>
            <person name="Riley R."/>
            <person name="Labutti K."/>
            <person name="Andreopoulos B."/>
            <person name="Lipzen A."/>
            <person name="Chen C."/>
            <person name="Yanf M."/>
            <person name="Daum C."/>
            <person name="Ng V."/>
            <person name="Clum A."/>
            <person name="Ohm R."/>
            <person name="Martin F."/>
            <person name="Silar P."/>
            <person name="Natvig D."/>
            <person name="Lalanne C."/>
            <person name="Gautier V."/>
            <person name="Ament-Velasquez S.L."/>
            <person name="Kruys A."/>
            <person name="Hutchinson M.I."/>
            <person name="Powell A.J."/>
            <person name="Barry K."/>
            <person name="Miller A.N."/>
            <person name="Grigoriev I.V."/>
            <person name="Debuchy R."/>
            <person name="Gladieux P."/>
            <person name="Thoren M.H."/>
            <person name="Johannesson H."/>
        </authorList>
    </citation>
    <scope>NUCLEOTIDE SEQUENCE</scope>
    <source>
        <strain evidence="5">CBS 990.96</strain>
    </source>
</reference>